<dbReference type="Pfam" id="PF00439">
    <property type="entry name" value="Bromodomain"/>
    <property type="match status" value="1"/>
</dbReference>
<protein>
    <recommendedName>
        <fullName evidence="5">Bromo domain-containing protein</fullName>
    </recommendedName>
</protein>
<sequence>MSTASTSKPSKVTDSDDKASKNASASTSSKSVAEEFKLRTQLYGFRKTIKSRQPLDPSYKFLIMKNSNVKAPHIHNDKKYVGFTADLREHVENYMNRYGTETPAGDGRRYTIGRHRENLDEEKMRAAFTLRECKEFEQKGFIKAELEACKSRRINGWLIEEGERKRKVEAMALGLQEIERKKRLRKSQGNMLASIKQKMLKAEKASLEQKKMLAKDSTEAAIIESQLKEKEKERVTARNKQNDVEAQQQAIAEARERERQLEKERQQAEEEERLRIELEREDTMRRTRRMETPQQALHRIYLPIFNALWDMEFFDGTNPFRIVIDKDNCAAMGAPDYCLVIQTPMNLTYIREKVNDYKYNTLQEFFEDVELVISNALRYNSDPNNPYHIAANDMKKKYIKLRQKVLMQLQG</sequence>
<feature type="compositionally biased region" description="Low complexity" evidence="4">
    <location>
        <begin position="21"/>
        <end position="31"/>
    </location>
</feature>
<dbReference type="PANTHER" id="PTHR47343:SF1">
    <property type="entry name" value="TRANSCRIPTIONAL ACTIVATOR SPT7"/>
    <property type="match status" value="1"/>
</dbReference>
<dbReference type="AlphaFoldDB" id="A0A7S3V6D4"/>
<keyword evidence="1 2" id="KW-0103">Bromodomain</keyword>
<dbReference type="PANTHER" id="PTHR47343">
    <property type="entry name" value="TRANSCRIPTIONAL ACTIVATOR SPT7"/>
    <property type="match status" value="1"/>
</dbReference>
<dbReference type="GO" id="GO:0046695">
    <property type="term" value="C:SLIK (SAGA-like) complex"/>
    <property type="evidence" value="ECO:0007669"/>
    <property type="project" value="InterPro"/>
</dbReference>
<dbReference type="SUPFAM" id="SSF47370">
    <property type="entry name" value="Bromodomain"/>
    <property type="match status" value="1"/>
</dbReference>
<feature type="coiled-coil region" evidence="3">
    <location>
        <begin position="213"/>
        <end position="281"/>
    </location>
</feature>
<accession>A0A7S3V6D4</accession>
<evidence type="ECO:0000256" key="3">
    <source>
        <dbReference type="SAM" id="Coils"/>
    </source>
</evidence>
<evidence type="ECO:0000259" key="5">
    <source>
        <dbReference type="PROSITE" id="PS50014"/>
    </source>
</evidence>
<dbReference type="InterPro" id="IPR037782">
    <property type="entry name" value="Spt7"/>
</dbReference>
<reference evidence="6" key="1">
    <citation type="submission" date="2021-01" db="EMBL/GenBank/DDBJ databases">
        <authorList>
            <person name="Corre E."/>
            <person name="Pelletier E."/>
            <person name="Niang G."/>
            <person name="Scheremetjew M."/>
            <person name="Finn R."/>
            <person name="Kale V."/>
            <person name="Holt S."/>
            <person name="Cochrane G."/>
            <person name="Meng A."/>
            <person name="Brown T."/>
            <person name="Cohen L."/>
        </authorList>
    </citation>
    <scope>NUCLEOTIDE SEQUENCE</scope>
    <source>
        <strain evidence="6">MM31A-1</strain>
    </source>
</reference>
<evidence type="ECO:0000313" key="6">
    <source>
        <dbReference type="EMBL" id="CAE0460168.1"/>
    </source>
</evidence>
<dbReference type="GO" id="GO:0005198">
    <property type="term" value="F:structural molecule activity"/>
    <property type="evidence" value="ECO:0007669"/>
    <property type="project" value="TreeGrafter"/>
</dbReference>
<dbReference type="InterPro" id="IPR036427">
    <property type="entry name" value="Bromodomain-like_sf"/>
</dbReference>
<evidence type="ECO:0000256" key="2">
    <source>
        <dbReference type="PROSITE-ProRule" id="PRU00035"/>
    </source>
</evidence>
<name>A0A7S3V6D4_9STRA</name>
<dbReference type="PRINTS" id="PR00503">
    <property type="entry name" value="BROMODOMAIN"/>
</dbReference>
<feature type="region of interest" description="Disordered" evidence="4">
    <location>
        <begin position="1"/>
        <end position="33"/>
    </location>
</feature>
<keyword evidence="3" id="KW-0175">Coiled coil</keyword>
<evidence type="ECO:0000256" key="1">
    <source>
        <dbReference type="ARBA" id="ARBA00023117"/>
    </source>
</evidence>
<dbReference type="CDD" id="cd04369">
    <property type="entry name" value="Bromodomain"/>
    <property type="match status" value="1"/>
</dbReference>
<dbReference type="Gene3D" id="1.20.920.10">
    <property type="entry name" value="Bromodomain-like"/>
    <property type="match status" value="1"/>
</dbReference>
<evidence type="ECO:0000256" key="4">
    <source>
        <dbReference type="SAM" id="MobiDB-lite"/>
    </source>
</evidence>
<proteinExistence type="predicted"/>
<feature type="compositionally biased region" description="Polar residues" evidence="4">
    <location>
        <begin position="1"/>
        <end position="10"/>
    </location>
</feature>
<organism evidence="6">
    <name type="scientific">Chaetoceros debilis</name>
    <dbReference type="NCBI Taxonomy" id="122233"/>
    <lineage>
        <taxon>Eukaryota</taxon>
        <taxon>Sar</taxon>
        <taxon>Stramenopiles</taxon>
        <taxon>Ochrophyta</taxon>
        <taxon>Bacillariophyta</taxon>
        <taxon>Coscinodiscophyceae</taxon>
        <taxon>Chaetocerotophycidae</taxon>
        <taxon>Chaetocerotales</taxon>
        <taxon>Chaetocerotaceae</taxon>
        <taxon>Chaetoceros</taxon>
    </lineage>
</organism>
<feature type="domain" description="Bromo" evidence="5">
    <location>
        <begin position="312"/>
        <end position="387"/>
    </location>
</feature>
<dbReference type="GO" id="GO:0006357">
    <property type="term" value="P:regulation of transcription by RNA polymerase II"/>
    <property type="evidence" value="ECO:0007669"/>
    <property type="project" value="TreeGrafter"/>
</dbReference>
<feature type="compositionally biased region" description="Basic and acidic residues" evidence="4">
    <location>
        <begin position="11"/>
        <end position="20"/>
    </location>
</feature>
<dbReference type="SMART" id="SM00297">
    <property type="entry name" value="BROMO"/>
    <property type="match status" value="1"/>
</dbReference>
<dbReference type="GO" id="GO:0000124">
    <property type="term" value="C:SAGA complex"/>
    <property type="evidence" value="ECO:0007669"/>
    <property type="project" value="InterPro"/>
</dbReference>
<dbReference type="PROSITE" id="PS50014">
    <property type="entry name" value="BROMODOMAIN_2"/>
    <property type="match status" value="1"/>
</dbReference>
<dbReference type="InterPro" id="IPR001487">
    <property type="entry name" value="Bromodomain"/>
</dbReference>
<gene>
    <name evidence="6" type="ORF">CDEB00056_LOCUS5009</name>
</gene>
<dbReference type="EMBL" id="HBIO01006793">
    <property type="protein sequence ID" value="CAE0460168.1"/>
    <property type="molecule type" value="Transcribed_RNA"/>
</dbReference>